<reference evidence="1" key="1">
    <citation type="journal article" date="2020" name="bioRxiv">
        <title>Historical genomics reveals the evolutionary mechanisms behind multiple outbreaks of the host-specific coffee wilt pathogen Fusarium xylarioides.</title>
        <authorList>
            <person name="Peck D."/>
            <person name="Nowell R.W."/>
            <person name="Flood J."/>
            <person name="Ryan M.J."/>
            <person name="Barraclough T.G."/>
        </authorList>
    </citation>
    <scope>NUCLEOTIDE SEQUENCE</scope>
    <source>
        <strain evidence="1">IMI 127659i</strain>
    </source>
</reference>
<name>A0A9P7I2Z9_9HYPO</name>
<evidence type="ECO:0000313" key="1">
    <source>
        <dbReference type="EMBL" id="KAG5773807.1"/>
    </source>
</evidence>
<dbReference type="InterPro" id="IPR011009">
    <property type="entry name" value="Kinase-like_dom_sf"/>
</dbReference>
<dbReference type="Proteomes" id="UP000750502">
    <property type="component" value="Unassembled WGS sequence"/>
</dbReference>
<evidence type="ECO:0000313" key="2">
    <source>
        <dbReference type="Proteomes" id="UP000750502"/>
    </source>
</evidence>
<dbReference type="AlphaFoldDB" id="A0A9P7I2Z9"/>
<organism evidence="1 2">
    <name type="scientific">Fusarium xylarioides</name>
    <dbReference type="NCBI Taxonomy" id="221167"/>
    <lineage>
        <taxon>Eukaryota</taxon>
        <taxon>Fungi</taxon>
        <taxon>Dikarya</taxon>
        <taxon>Ascomycota</taxon>
        <taxon>Pezizomycotina</taxon>
        <taxon>Sordariomycetes</taxon>
        <taxon>Hypocreomycetidae</taxon>
        <taxon>Hypocreales</taxon>
        <taxon>Nectriaceae</taxon>
        <taxon>Fusarium</taxon>
        <taxon>Fusarium fujikuroi species complex</taxon>
    </lineage>
</organism>
<protein>
    <recommendedName>
        <fullName evidence="3">Aminoglycoside phosphotransferase domain-containing protein</fullName>
    </recommendedName>
</protein>
<reference evidence="1" key="2">
    <citation type="submission" date="2020-10" db="EMBL/GenBank/DDBJ databases">
        <authorList>
            <person name="Peck L.D."/>
            <person name="Nowell R.W."/>
            <person name="Flood J."/>
            <person name="Ryan M.J."/>
            <person name="Barraclough T.G."/>
        </authorList>
    </citation>
    <scope>NUCLEOTIDE SEQUENCE</scope>
    <source>
        <strain evidence="1">IMI 127659i</strain>
    </source>
</reference>
<accession>A0A9P7I2Z9</accession>
<sequence length="340" mass="39590">MNPERRLERENGDLISFSEAQNRDGDIVAQLGYVAARDELYRNLDRQQQTICSLVRHHLDLGVDERCTVLPQDQWIKGGFNVCIPIQTESGPVRRKLMLRCCLPYKLAEAQYPESFASDMLSYHDGRLLSHPNIIYDAQDCRGSMAVRTLLRALSCKYLNKEFRNGPFLLQFTDLHPSNIFVDEDWNVTCFLDLEWISALPVEMVAVPYWVTGRKIDEIKEEHLDEFDHVRQEFMRILEEEERTAANLSIPLSRVMENMWKSKGVWFWSCLESVDAMSYLVPDHICPQFGTLWSSKTETILADFWCNDSRKMVDKKLNELADYQKTLQGVFRPSVMSFNI</sequence>
<comment type="caution">
    <text evidence="1">The sequence shown here is derived from an EMBL/GenBank/DDBJ whole genome shotgun (WGS) entry which is preliminary data.</text>
</comment>
<keyword evidence="2" id="KW-1185">Reference proteome</keyword>
<dbReference type="SUPFAM" id="SSF56112">
    <property type="entry name" value="Protein kinase-like (PK-like)"/>
    <property type="match status" value="1"/>
</dbReference>
<dbReference type="EMBL" id="JADFTT010000007">
    <property type="protein sequence ID" value="KAG5773807.1"/>
    <property type="molecule type" value="Genomic_DNA"/>
</dbReference>
<proteinExistence type="predicted"/>
<gene>
    <name evidence="1" type="ORF">H9Q72_000534</name>
</gene>
<evidence type="ECO:0008006" key="3">
    <source>
        <dbReference type="Google" id="ProtNLM"/>
    </source>
</evidence>
<dbReference type="OrthoDB" id="3645574at2759"/>